<evidence type="ECO:0000256" key="3">
    <source>
        <dbReference type="ARBA" id="ARBA00022737"/>
    </source>
</evidence>
<evidence type="ECO:0000256" key="4">
    <source>
        <dbReference type="ARBA" id="ARBA00022771"/>
    </source>
</evidence>
<comment type="subcellular location">
    <subcellularLocation>
        <location evidence="1">Nucleus</location>
    </subcellularLocation>
</comment>
<keyword evidence="2" id="KW-0479">Metal-binding</keyword>
<protein>
    <recommendedName>
        <fullName evidence="11">C2H2-type domain-containing protein</fullName>
    </recommendedName>
</protein>
<dbReference type="PROSITE" id="PS50157">
    <property type="entry name" value="ZINC_FINGER_C2H2_2"/>
    <property type="match status" value="3"/>
</dbReference>
<evidence type="ECO:0000256" key="5">
    <source>
        <dbReference type="ARBA" id="ARBA00022833"/>
    </source>
</evidence>
<dbReference type="GO" id="GO:0000978">
    <property type="term" value="F:RNA polymerase II cis-regulatory region sequence-specific DNA binding"/>
    <property type="evidence" value="ECO:0007669"/>
    <property type="project" value="TreeGrafter"/>
</dbReference>
<dbReference type="SMART" id="SM00355">
    <property type="entry name" value="ZnF_C2H2"/>
    <property type="match status" value="3"/>
</dbReference>
<evidence type="ECO:0000256" key="10">
    <source>
        <dbReference type="SAM" id="MobiDB-lite"/>
    </source>
</evidence>
<dbReference type="SUPFAM" id="SSF57667">
    <property type="entry name" value="beta-beta-alpha zinc fingers"/>
    <property type="match status" value="2"/>
</dbReference>
<evidence type="ECO:0000256" key="2">
    <source>
        <dbReference type="ARBA" id="ARBA00022723"/>
    </source>
</evidence>
<evidence type="ECO:0000256" key="9">
    <source>
        <dbReference type="PROSITE-ProRule" id="PRU00042"/>
    </source>
</evidence>
<organism evidence="12 13">
    <name type="scientific">Potamilus streckersoni</name>
    <dbReference type="NCBI Taxonomy" id="2493646"/>
    <lineage>
        <taxon>Eukaryota</taxon>
        <taxon>Metazoa</taxon>
        <taxon>Spiralia</taxon>
        <taxon>Lophotrochozoa</taxon>
        <taxon>Mollusca</taxon>
        <taxon>Bivalvia</taxon>
        <taxon>Autobranchia</taxon>
        <taxon>Heteroconchia</taxon>
        <taxon>Palaeoheterodonta</taxon>
        <taxon>Unionida</taxon>
        <taxon>Unionoidea</taxon>
        <taxon>Unionidae</taxon>
        <taxon>Ambleminae</taxon>
        <taxon>Lampsilini</taxon>
        <taxon>Potamilus</taxon>
    </lineage>
</organism>
<dbReference type="GO" id="GO:0008270">
    <property type="term" value="F:zinc ion binding"/>
    <property type="evidence" value="ECO:0007669"/>
    <property type="project" value="UniProtKB-KW"/>
</dbReference>
<dbReference type="GO" id="GO:0003700">
    <property type="term" value="F:DNA-binding transcription factor activity"/>
    <property type="evidence" value="ECO:0007669"/>
    <property type="project" value="TreeGrafter"/>
</dbReference>
<keyword evidence="3" id="KW-0677">Repeat</keyword>
<dbReference type="InterPro" id="IPR051497">
    <property type="entry name" value="Dev/Hematopoietic_TF"/>
</dbReference>
<evidence type="ECO:0000313" key="13">
    <source>
        <dbReference type="Proteomes" id="UP001195483"/>
    </source>
</evidence>
<keyword evidence="6" id="KW-0805">Transcription regulation</keyword>
<reference evidence="12" key="3">
    <citation type="submission" date="2023-05" db="EMBL/GenBank/DDBJ databases">
        <authorList>
            <person name="Smith C.H."/>
        </authorList>
    </citation>
    <scope>NUCLEOTIDE SEQUENCE</scope>
    <source>
        <strain evidence="12">CHS0354</strain>
        <tissue evidence="12">Mantle</tissue>
    </source>
</reference>
<feature type="region of interest" description="Disordered" evidence="10">
    <location>
        <begin position="194"/>
        <end position="224"/>
    </location>
</feature>
<evidence type="ECO:0000256" key="6">
    <source>
        <dbReference type="ARBA" id="ARBA00023015"/>
    </source>
</evidence>
<dbReference type="EMBL" id="JAEAOA010000557">
    <property type="protein sequence ID" value="KAK3577384.1"/>
    <property type="molecule type" value="Genomic_DNA"/>
</dbReference>
<evidence type="ECO:0000256" key="7">
    <source>
        <dbReference type="ARBA" id="ARBA00023163"/>
    </source>
</evidence>
<dbReference type="Pfam" id="PF00096">
    <property type="entry name" value="zf-C2H2"/>
    <property type="match status" value="2"/>
</dbReference>
<keyword evidence="5" id="KW-0862">Zinc</keyword>
<keyword evidence="13" id="KW-1185">Reference proteome</keyword>
<evidence type="ECO:0000256" key="1">
    <source>
        <dbReference type="ARBA" id="ARBA00004123"/>
    </source>
</evidence>
<proteinExistence type="predicted"/>
<evidence type="ECO:0000259" key="11">
    <source>
        <dbReference type="PROSITE" id="PS50157"/>
    </source>
</evidence>
<dbReference type="PANTHER" id="PTHR45993:SF10">
    <property type="entry name" value="ZINC FINGER PROTEIN 208 ISOFORM X1-RELATED"/>
    <property type="match status" value="1"/>
</dbReference>
<evidence type="ECO:0000313" key="12">
    <source>
        <dbReference type="EMBL" id="KAK3577384.1"/>
    </source>
</evidence>
<evidence type="ECO:0000256" key="8">
    <source>
        <dbReference type="ARBA" id="ARBA00023242"/>
    </source>
</evidence>
<name>A0AAE0RPT1_9BIVA</name>
<dbReference type="FunFam" id="3.30.160.60:FF:000744">
    <property type="entry name" value="zinc finger E-box-binding homeobox 1"/>
    <property type="match status" value="1"/>
</dbReference>
<dbReference type="InterPro" id="IPR013087">
    <property type="entry name" value="Znf_C2H2_type"/>
</dbReference>
<keyword evidence="8" id="KW-0539">Nucleus</keyword>
<accession>A0AAE0RPT1</accession>
<keyword evidence="4 9" id="KW-0863">Zinc-finger</keyword>
<reference evidence="12" key="1">
    <citation type="journal article" date="2021" name="Genome Biol. Evol.">
        <title>A High-Quality Reference Genome for a Parasitic Bivalve with Doubly Uniparental Inheritance (Bivalvia: Unionida).</title>
        <authorList>
            <person name="Smith C.H."/>
        </authorList>
    </citation>
    <scope>NUCLEOTIDE SEQUENCE</scope>
    <source>
        <strain evidence="12">CHS0354</strain>
    </source>
</reference>
<sequence>MKYFPYLNFLKFTTKFVFVSTEVKDSSQINLCDEQKHREFCNTPHHSDFGTLSAASKSSGDGQRAEREVNYYNEEQYHSIVHNTIFHPSCHNKSFANNPPSNAKASVDNAVSDIFNIGYWSNVACTRGNIHGREMNKLTPDQVECFSSVDKMVTFSKDIIKEISTGLSQSESHGSLVHSSPSKNQEYTVPEYYTRHSPRGTGEGHLKKSRNGLSRQKSKSNTESKSQSIRLYICQYCGKTFSLKGNFERHVRSHTGERPYPCNICGQGLGDKRSLFEHMQRHTGAHLYKCAHCDKSFRFHSEHIKHVRKFH</sequence>
<dbReference type="GO" id="GO:0006357">
    <property type="term" value="P:regulation of transcription by RNA polymerase II"/>
    <property type="evidence" value="ECO:0007669"/>
    <property type="project" value="TreeGrafter"/>
</dbReference>
<feature type="domain" description="C2H2-type" evidence="11">
    <location>
        <begin position="260"/>
        <end position="287"/>
    </location>
</feature>
<dbReference type="AlphaFoldDB" id="A0AAE0RPT1"/>
<comment type="caution">
    <text evidence="12">The sequence shown here is derived from an EMBL/GenBank/DDBJ whole genome shotgun (WGS) entry which is preliminary data.</text>
</comment>
<reference evidence="12" key="2">
    <citation type="journal article" date="2021" name="Genome Biol. Evol.">
        <title>Developing a high-quality reference genome for a parasitic bivalve with doubly uniparental inheritance (Bivalvia: Unionida).</title>
        <authorList>
            <person name="Smith C.H."/>
        </authorList>
    </citation>
    <scope>NUCLEOTIDE SEQUENCE</scope>
    <source>
        <strain evidence="12">CHS0354</strain>
        <tissue evidence="12">Mantle</tissue>
    </source>
</reference>
<feature type="domain" description="C2H2-type" evidence="11">
    <location>
        <begin position="232"/>
        <end position="259"/>
    </location>
</feature>
<dbReference type="InterPro" id="IPR036236">
    <property type="entry name" value="Znf_C2H2_sf"/>
</dbReference>
<dbReference type="PANTHER" id="PTHR45993">
    <property type="entry name" value="B-CELL LYMPHOMA/LEUKEMIA 11"/>
    <property type="match status" value="1"/>
</dbReference>
<feature type="compositionally biased region" description="Polar residues" evidence="10">
    <location>
        <begin position="211"/>
        <end position="224"/>
    </location>
</feature>
<dbReference type="Proteomes" id="UP001195483">
    <property type="component" value="Unassembled WGS sequence"/>
</dbReference>
<dbReference type="PROSITE" id="PS00028">
    <property type="entry name" value="ZINC_FINGER_C2H2_1"/>
    <property type="match status" value="3"/>
</dbReference>
<feature type="domain" description="C2H2-type" evidence="11">
    <location>
        <begin position="288"/>
        <end position="311"/>
    </location>
</feature>
<gene>
    <name evidence="12" type="ORF">CHS0354_008482</name>
</gene>
<dbReference type="FunFam" id="3.30.160.60:FF:000870">
    <property type="entry name" value="zinc finger protein 197 isoform X1"/>
    <property type="match status" value="1"/>
</dbReference>
<dbReference type="GO" id="GO:0005634">
    <property type="term" value="C:nucleus"/>
    <property type="evidence" value="ECO:0007669"/>
    <property type="project" value="UniProtKB-SubCell"/>
</dbReference>
<dbReference type="Gene3D" id="3.30.160.60">
    <property type="entry name" value="Classic Zinc Finger"/>
    <property type="match status" value="2"/>
</dbReference>
<keyword evidence="7" id="KW-0804">Transcription</keyword>